<proteinExistence type="predicted"/>
<organism evidence="2 3">
    <name type="scientific">Corchorus olitorius</name>
    <dbReference type="NCBI Taxonomy" id="93759"/>
    <lineage>
        <taxon>Eukaryota</taxon>
        <taxon>Viridiplantae</taxon>
        <taxon>Streptophyta</taxon>
        <taxon>Embryophyta</taxon>
        <taxon>Tracheophyta</taxon>
        <taxon>Spermatophyta</taxon>
        <taxon>Magnoliopsida</taxon>
        <taxon>eudicotyledons</taxon>
        <taxon>Gunneridae</taxon>
        <taxon>Pentapetalae</taxon>
        <taxon>rosids</taxon>
        <taxon>malvids</taxon>
        <taxon>Malvales</taxon>
        <taxon>Malvaceae</taxon>
        <taxon>Grewioideae</taxon>
        <taxon>Apeibeae</taxon>
        <taxon>Corchorus</taxon>
    </lineage>
</organism>
<dbReference type="SUPFAM" id="SSF53098">
    <property type="entry name" value="Ribonuclease H-like"/>
    <property type="match status" value="1"/>
</dbReference>
<dbReference type="PANTHER" id="PTHR33033:SF121">
    <property type="entry name" value="POLYNUCLEOTIDYL TRANSFERASE, RIBONUCLEASE H-LIKE SUPERFAMILY PROTEIN"/>
    <property type="match status" value="1"/>
</dbReference>
<evidence type="ECO:0000259" key="1">
    <source>
        <dbReference type="PROSITE" id="PS50879"/>
    </source>
</evidence>
<comment type="caution">
    <text evidence="2">The sequence shown here is derived from an EMBL/GenBank/DDBJ whole genome shotgun (WGS) entry which is preliminary data.</text>
</comment>
<keyword evidence="3" id="KW-1185">Reference proteome</keyword>
<evidence type="ECO:0000313" key="3">
    <source>
        <dbReference type="Proteomes" id="UP000187203"/>
    </source>
</evidence>
<feature type="domain" description="RNase H type-1" evidence="1">
    <location>
        <begin position="72"/>
        <end position="205"/>
    </location>
</feature>
<protein>
    <recommendedName>
        <fullName evidence="1">RNase H type-1 domain-containing protein</fullName>
    </recommendedName>
</protein>
<dbReference type="Gene3D" id="3.30.420.10">
    <property type="entry name" value="Ribonuclease H-like superfamily/Ribonuclease H"/>
    <property type="match status" value="1"/>
</dbReference>
<name>A0A1R3IKU6_9ROSI</name>
<dbReference type="InterPro" id="IPR036397">
    <property type="entry name" value="RNaseH_sf"/>
</dbReference>
<dbReference type="STRING" id="93759.A0A1R3IKU6"/>
<dbReference type="GO" id="GO:0003676">
    <property type="term" value="F:nucleic acid binding"/>
    <property type="evidence" value="ECO:0007669"/>
    <property type="project" value="InterPro"/>
</dbReference>
<dbReference type="InterPro" id="IPR026960">
    <property type="entry name" value="RVT-Znf"/>
</dbReference>
<dbReference type="Proteomes" id="UP000187203">
    <property type="component" value="Unassembled WGS sequence"/>
</dbReference>
<dbReference type="EMBL" id="AWUE01018017">
    <property type="protein sequence ID" value="OMO83173.1"/>
    <property type="molecule type" value="Genomic_DNA"/>
</dbReference>
<dbReference type="InterPro" id="IPR002156">
    <property type="entry name" value="RNaseH_domain"/>
</dbReference>
<dbReference type="InterPro" id="IPR012337">
    <property type="entry name" value="RNaseH-like_sf"/>
</dbReference>
<dbReference type="InterPro" id="IPR044730">
    <property type="entry name" value="RNase_H-like_dom_plant"/>
</dbReference>
<evidence type="ECO:0000313" key="2">
    <source>
        <dbReference type="EMBL" id="OMO83173.1"/>
    </source>
</evidence>
<accession>A0A1R3IKU6</accession>
<gene>
    <name evidence="2" type="ORF">COLO4_22651</name>
</gene>
<dbReference type="CDD" id="cd06222">
    <property type="entry name" value="RNase_H_like"/>
    <property type="match status" value="1"/>
</dbReference>
<dbReference type="PANTHER" id="PTHR33033">
    <property type="entry name" value="POLYNUCLEOTIDYL TRANSFERASE, RIBONUCLEASE H-LIKE SUPERFAMILY PROTEIN-RELATED"/>
    <property type="match status" value="1"/>
</dbReference>
<dbReference type="Pfam" id="PF13966">
    <property type="entry name" value="zf-RVT"/>
    <property type="match status" value="1"/>
</dbReference>
<dbReference type="AlphaFoldDB" id="A0A1R3IKU6"/>
<sequence length="214" mass="24234">MGRSVVYVGQIDPVLKKVWMGLAPPKVEIFIWQALRGHIVVRNVLFERELLTEENVSCPLCKDDRETVDHLLLYCTQFNVDGSARGQPGEAGIGGILRDDSGNTKLVFSKFIGIADSNMAELLAIKEAFLIFVASEWSTNTELIIESDSLNATKWVNEPNSVPWIHRQILFQIKGLKKKIKNWSVVHVFREMYGIADTLAKSRVYRRSDILPSF</sequence>
<dbReference type="Pfam" id="PF13456">
    <property type="entry name" value="RVT_3"/>
    <property type="match status" value="1"/>
</dbReference>
<reference evidence="3" key="1">
    <citation type="submission" date="2013-09" db="EMBL/GenBank/DDBJ databases">
        <title>Corchorus olitorius genome sequencing.</title>
        <authorList>
            <person name="Alam M."/>
            <person name="Haque M.S."/>
            <person name="Islam M.S."/>
            <person name="Emdad E.M."/>
            <person name="Islam M.M."/>
            <person name="Ahmed B."/>
            <person name="Halim A."/>
            <person name="Hossen Q.M.M."/>
            <person name="Hossain M.Z."/>
            <person name="Ahmed R."/>
            <person name="Khan M.M."/>
            <person name="Islam R."/>
            <person name="Rashid M.M."/>
            <person name="Khan S.A."/>
            <person name="Rahman M.S."/>
            <person name="Alam M."/>
            <person name="Yahiya A.S."/>
            <person name="Khan M.S."/>
            <person name="Azam M.S."/>
            <person name="Haque T."/>
            <person name="Lashkar M.Z.H."/>
            <person name="Akhand A.I."/>
            <person name="Morshed G."/>
            <person name="Roy S."/>
            <person name="Uddin K.S."/>
            <person name="Rabeya T."/>
            <person name="Hossain A.S."/>
            <person name="Chowdhury A."/>
            <person name="Snigdha A.R."/>
            <person name="Mortoza M.S."/>
            <person name="Matin S.A."/>
            <person name="Hoque S.M.E."/>
            <person name="Islam M.K."/>
            <person name="Roy D.K."/>
            <person name="Haider R."/>
            <person name="Moosa M.M."/>
            <person name="Elias S.M."/>
            <person name="Hasan A.M."/>
            <person name="Jahan S."/>
            <person name="Shafiuddin M."/>
            <person name="Mahmood N."/>
            <person name="Shommy N.S."/>
        </authorList>
    </citation>
    <scope>NUCLEOTIDE SEQUENCE [LARGE SCALE GENOMIC DNA]</scope>
    <source>
        <strain evidence="3">cv. O-4</strain>
    </source>
</reference>
<dbReference type="PROSITE" id="PS50879">
    <property type="entry name" value="RNASE_H_1"/>
    <property type="match status" value="1"/>
</dbReference>
<dbReference type="GO" id="GO:0004523">
    <property type="term" value="F:RNA-DNA hybrid ribonuclease activity"/>
    <property type="evidence" value="ECO:0007669"/>
    <property type="project" value="InterPro"/>
</dbReference>
<dbReference type="OrthoDB" id="931425at2759"/>